<evidence type="ECO:0000256" key="1">
    <source>
        <dbReference type="SAM" id="SignalP"/>
    </source>
</evidence>
<name>A0A7C9RDQ4_9BRAD</name>
<reference evidence="2" key="1">
    <citation type="submission" date="2020-02" db="EMBL/GenBank/DDBJ databases">
        <title>Draft genome sequence of Candidatus Afipia apatlaquensis IBT-C3, a potential strain for decolorization of textile dyes.</title>
        <authorList>
            <person name="Sanchez-Reyes A."/>
            <person name="Breton-Deval L."/>
            <person name="Mangelson H."/>
            <person name="Sanchez-Flores A."/>
        </authorList>
    </citation>
    <scope>NUCLEOTIDE SEQUENCE [LARGE SCALE GENOMIC DNA]</scope>
    <source>
        <strain evidence="2">IBT-C3</strain>
    </source>
</reference>
<gene>
    <name evidence="2" type="ORF">G4V63_06200</name>
</gene>
<dbReference type="Proteomes" id="UP000480266">
    <property type="component" value="Unassembled WGS sequence"/>
</dbReference>
<proteinExistence type="predicted"/>
<feature type="chain" id="PRO_5028953047" evidence="1">
    <location>
        <begin position="23"/>
        <end position="93"/>
    </location>
</feature>
<keyword evidence="1" id="KW-0732">Signal</keyword>
<evidence type="ECO:0000313" key="2">
    <source>
        <dbReference type="EMBL" id="NGX94824.1"/>
    </source>
</evidence>
<dbReference type="EMBL" id="JAAMRR010000324">
    <property type="protein sequence ID" value="NGX94824.1"/>
    <property type="molecule type" value="Genomic_DNA"/>
</dbReference>
<accession>A0A7C9RDQ4</accession>
<comment type="caution">
    <text evidence="2">The sequence shown here is derived from an EMBL/GenBank/DDBJ whole genome shotgun (WGS) entry which is preliminary data.</text>
</comment>
<dbReference type="AlphaFoldDB" id="A0A7C9RDQ4"/>
<protein>
    <submittedName>
        <fullName evidence="2">Uncharacterized protein</fullName>
    </submittedName>
</protein>
<sequence>MQRFRPTMLMLAVALTAASAHAAEIDIPPPGKPKELSVYVNQPNCMHWTDDCVNCKRGTDGKGPTCSNIGFACQPKAIRCVATDIPQSEPEKK</sequence>
<keyword evidence="3" id="KW-1185">Reference proteome</keyword>
<feature type="signal peptide" evidence="1">
    <location>
        <begin position="1"/>
        <end position="22"/>
    </location>
</feature>
<evidence type="ECO:0000313" key="3">
    <source>
        <dbReference type="Proteomes" id="UP000480266"/>
    </source>
</evidence>
<organism evidence="2 3">
    <name type="scientific">Candidatus Afipia apatlaquensis</name>
    <dbReference type="NCBI Taxonomy" id="2712852"/>
    <lineage>
        <taxon>Bacteria</taxon>
        <taxon>Pseudomonadati</taxon>
        <taxon>Pseudomonadota</taxon>
        <taxon>Alphaproteobacteria</taxon>
        <taxon>Hyphomicrobiales</taxon>
        <taxon>Nitrobacteraceae</taxon>
        <taxon>Afipia</taxon>
    </lineage>
</organism>